<dbReference type="Proteomes" id="UP001529510">
    <property type="component" value="Unassembled WGS sequence"/>
</dbReference>
<dbReference type="AlphaFoldDB" id="A0ABD0RPC6"/>
<evidence type="ECO:0000313" key="3">
    <source>
        <dbReference type="Proteomes" id="UP001529510"/>
    </source>
</evidence>
<feature type="compositionally biased region" description="Basic and acidic residues" evidence="1">
    <location>
        <begin position="80"/>
        <end position="94"/>
    </location>
</feature>
<reference evidence="2 3" key="1">
    <citation type="submission" date="2024-05" db="EMBL/GenBank/DDBJ databases">
        <title>Genome sequencing and assembly of Indian major carp, Cirrhinus mrigala (Hamilton, 1822).</title>
        <authorList>
            <person name="Mohindra V."/>
            <person name="Chowdhury L.M."/>
            <person name="Lal K."/>
            <person name="Jena J.K."/>
        </authorList>
    </citation>
    <scope>NUCLEOTIDE SEQUENCE [LARGE SCALE GENOMIC DNA]</scope>
    <source>
        <strain evidence="2">CM1030</strain>
        <tissue evidence="2">Blood</tissue>
    </source>
</reference>
<feature type="region of interest" description="Disordered" evidence="1">
    <location>
        <begin position="1"/>
        <end position="124"/>
    </location>
</feature>
<accession>A0ABD0RPC6</accession>
<keyword evidence="3" id="KW-1185">Reference proteome</keyword>
<protein>
    <submittedName>
        <fullName evidence="2">Uncharacterized protein</fullName>
    </submittedName>
</protein>
<comment type="caution">
    <text evidence="2">The sequence shown here is derived from an EMBL/GenBank/DDBJ whole genome shotgun (WGS) entry which is preliminary data.</text>
</comment>
<name>A0ABD0RPC6_CIRMR</name>
<proteinExistence type="predicted"/>
<feature type="non-terminal residue" evidence="2">
    <location>
        <position position="124"/>
    </location>
</feature>
<feature type="non-terminal residue" evidence="2">
    <location>
        <position position="1"/>
    </location>
</feature>
<organism evidence="2 3">
    <name type="scientific">Cirrhinus mrigala</name>
    <name type="common">Mrigala</name>
    <dbReference type="NCBI Taxonomy" id="683832"/>
    <lineage>
        <taxon>Eukaryota</taxon>
        <taxon>Metazoa</taxon>
        <taxon>Chordata</taxon>
        <taxon>Craniata</taxon>
        <taxon>Vertebrata</taxon>
        <taxon>Euteleostomi</taxon>
        <taxon>Actinopterygii</taxon>
        <taxon>Neopterygii</taxon>
        <taxon>Teleostei</taxon>
        <taxon>Ostariophysi</taxon>
        <taxon>Cypriniformes</taxon>
        <taxon>Cyprinidae</taxon>
        <taxon>Labeoninae</taxon>
        <taxon>Labeonini</taxon>
        <taxon>Cirrhinus</taxon>
    </lineage>
</organism>
<feature type="compositionally biased region" description="Polar residues" evidence="1">
    <location>
        <begin position="107"/>
        <end position="124"/>
    </location>
</feature>
<evidence type="ECO:0000256" key="1">
    <source>
        <dbReference type="SAM" id="MobiDB-lite"/>
    </source>
</evidence>
<feature type="compositionally biased region" description="Basic and acidic residues" evidence="1">
    <location>
        <begin position="10"/>
        <end position="24"/>
    </location>
</feature>
<sequence>AAIRASLQETHYESTQDKAESRSDDDSEAEPFSDSEGLISVDGSDNEAGGGEDSLDGHVSAEVAPPTRPDSPAHHRKSPHKELCHRKEEIRQDKQSPNGGWEKTTDHTSPQNLPAPAQQIQTTT</sequence>
<gene>
    <name evidence="2" type="ORF">M9458_003559</name>
</gene>
<dbReference type="EMBL" id="JAMKFB020000002">
    <property type="protein sequence ID" value="KAL0200372.1"/>
    <property type="molecule type" value="Genomic_DNA"/>
</dbReference>
<evidence type="ECO:0000313" key="2">
    <source>
        <dbReference type="EMBL" id="KAL0200372.1"/>
    </source>
</evidence>